<evidence type="ECO:0000256" key="2">
    <source>
        <dbReference type="SAM" id="Phobius"/>
    </source>
</evidence>
<dbReference type="RefSeq" id="WP_150665060.1">
    <property type="nucleotide sequence ID" value="NZ_CABPSA010000005.1"/>
</dbReference>
<keyword evidence="2" id="KW-1133">Transmembrane helix</keyword>
<feature type="transmembrane region" description="Helical" evidence="2">
    <location>
        <begin position="9"/>
        <end position="27"/>
    </location>
</feature>
<protein>
    <submittedName>
        <fullName evidence="3">Uncharacterized protein</fullName>
    </submittedName>
</protein>
<proteinExistence type="predicted"/>
<evidence type="ECO:0000313" key="3">
    <source>
        <dbReference type="EMBL" id="VVE20917.1"/>
    </source>
</evidence>
<organism evidence="3 4">
    <name type="scientific">Pandoraea commovens</name>
    <dbReference type="NCBI Taxonomy" id="2508289"/>
    <lineage>
        <taxon>Bacteria</taxon>
        <taxon>Pseudomonadati</taxon>
        <taxon>Pseudomonadota</taxon>
        <taxon>Betaproteobacteria</taxon>
        <taxon>Burkholderiales</taxon>
        <taxon>Burkholderiaceae</taxon>
        <taxon>Pandoraea</taxon>
    </lineage>
</organism>
<reference evidence="3 4" key="1">
    <citation type="submission" date="2019-08" db="EMBL/GenBank/DDBJ databases">
        <authorList>
            <person name="Peeters C."/>
        </authorList>
    </citation>
    <scope>NUCLEOTIDE SEQUENCE [LARGE SCALE GENOMIC DNA]</scope>
    <source>
        <strain evidence="3 4">LMG 31010</strain>
    </source>
</reference>
<keyword evidence="2" id="KW-0472">Membrane</keyword>
<sequence>MIYRLKQHLIIIFSFLIPITPISYILLIKTLNKYEINYTIQLNVSDEQLFLIKNSIYDRFTLERYIRNSKNLQLDEPRLNNSIIDEEIVKNNVKIVPRIDSSQSPGADIENFAKHTKSRIEFKSQSRVSLADAENQSRPLAGYITDTVLMQILLSEIRSAYAAAQIEMQRTDDEINKVSILRKALLTRSLAASVEANSVRRNRPSNVGGVTANQGGQPPSESRNVMTANVDASLHELRQTRRGQEMTLRFYRALLPLLTEVQTGVNLEKTYVNVLDKTFRLDNGEDAQKTRYRLMLPILALRAERVDGTSPPPLQFTTRIIPGLPITAIIAIAIVSSLFICVMMTLAIDHLEQKLVWKKFLAAERK</sequence>
<feature type="compositionally biased region" description="Polar residues" evidence="1">
    <location>
        <begin position="211"/>
        <end position="223"/>
    </location>
</feature>
<dbReference type="OrthoDB" id="10020426at2"/>
<keyword evidence="2" id="KW-0812">Transmembrane</keyword>
<name>A0A5E4W7E6_9BURK</name>
<evidence type="ECO:0000313" key="4">
    <source>
        <dbReference type="Proteomes" id="UP000343335"/>
    </source>
</evidence>
<dbReference type="AlphaFoldDB" id="A0A5E4W7E6"/>
<gene>
    <name evidence="3" type="ORF">PCO31010_03157</name>
</gene>
<accession>A0A5E4W7E6</accession>
<dbReference type="EMBL" id="CABPSA010000005">
    <property type="protein sequence ID" value="VVE20917.1"/>
    <property type="molecule type" value="Genomic_DNA"/>
</dbReference>
<evidence type="ECO:0000256" key="1">
    <source>
        <dbReference type="SAM" id="MobiDB-lite"/>
    </source>
</evidence>
<dbReference type="Proteomes" id="UP000343335">
    <property type="component" value="Unassembled WGS sequence"/>
</dbReference>
<feature type="transmembrane region" description="Helical" evidence="2">
    <location>
        <begin position="324"/>
        <end position="348"/>
    </location>
</feature>
<feature type="region of interest" description="Disordered" evidence="1">
    <location>
        <begin position="201"/>
        <end position="223"/>
    </location>
</feature>